<proteinExistence type="predicted"/>
<name>A0A2M9GRE6_9BURK</name>
<evidence type="ECO:0000313" key="1">
    <source>
        <dbReference type="EMBL" id="CAB3847926.1"/>
    </source>
</evidence>
<dbReference type="EMBL" id="CADILE010000004">
    <property type="protein sequence ID" value="CAB3847926.1"/>
    <property type="molecule type" value="Genomic_DNA"/>
</dbReference>
<dbReference type="InterPro" id="IPR010261">
    <property type="entry name" value="Tir_chaperone"/>
</dbReference>
<dbReference type="Proteomes" id="UP000494122">
    <property type="component" value="Unassembled WGS sequence"/>
</dbReference>
<dbReference type="Pfam" id="PF05932">
    <property type="entry name" value="CesT"/>
    <property type="match status" value="1"/>
</dbReference>
<accession>A0A2M9GRE6</accession>
<evidence type="ECO:0008006" key="3">
    <source>
        <dbReference type="Google" id="ProtNLM"/>
    </source>
</evidence>
<dbReference type="CDD" id="cd17033">
    <property type="entry name" value="DR1245-like"/>
    <property type="match status" value="1"/>
</dbReference>
<organism evidence="1 2">
    <name type="scientific">Achromobacter ruhlandii</name>
    <dbReference type="NCBI Taxonomy" id="72557"/>
    <lineage>
        <taxon>Bacteria</taxon>
        <taxon>Pseudomonadati</taxon>
        <taxon>Pseudomonadota</taxon>
        <taxon>Betaproteobacteria</taxon>
        <taxon>Burkholderiales</taxon>
        <taxon>Alcaligenaceae</taxon>
        <taxon>Achromobacter</taxon>
    </lineage>
</organism>
<protein>
    <recommendedName>
        <fullName evidence="3">YbjN domain-containing protein</fullName>
    </recommendedName>
</protein>
<dbReference type="AlphaFoldDB" id="A0A2M9GRE6"/>
<reference evidence="1 2" key="1">
    <citation type="submission" date="2020-04" db="EMBL/GenBank/DDBJ databases">
        <authorList>
            <person name="De Canck E."/>
        </authorList>
    </citation>
    <scope>NUCLEOTIDE SEQUENCE [LARGE SCALE GENOMIC DNA]</scope>
    <source>
        <strain evidence="1 2">LMG 3328</strain>
    </source>
</reference>
<evidence type="ECO:0000313" key="2">
    <source>
        <dbReference type="Proteomes" id="UP000494122"/>
    </source>
</evidence>
<dbReference type="Gene3D" id="3.30.1460.10">
    <property type="match status" value="1"/>
</dbReference>
<sequence length="156" mass="16842">MAQDYRVTLKDWIRQATGTQDSDEFEQTGITVLSISPFPEAIILAHPPENSEVFILAVQVDALDADVHPTLLRNVLQLNCDPDLLPGAFALEPQEQVVLYRWVVDLPGMDETSFQNVVGNFAVLAGKALDAYRDALPVAAAPGAEPFGQAAGALRA</sequence>
<gene>
    <name evidence="1" type="ORF">LMG3328_01619</name>
</gene>
<dbReference type="RefSeq" id="WP_100509396.1">
    <property type="nucleotide sequence ID" value="NZ_CADILE010000004.1"/>
</dbReference>